<dbReference type="EMBL" id="BAEH01000106">
    <property type="protein sequence ID" value="GAB20131.1"/>
    <property type="molecule type" value="Genomic_DNA"/>
</dbReference>
<keyword evidence="2" id="KW-0472">Membrane</keyword>
<dbReference type="STRING" id="1077974.GOEFS_106_00270"/>
<accession>H0R4Y0</accession>
<gene>
    <name evidence="3" type="ORF">GOEFS_106_00270</name>
</gene>
<organism evidence="3 4">
    <name type="scientific">Gordonia effusa NBRC 100432</name>
    <dbReference type="NCBI Taxonomy" id="1077974"/>
    <lineage>
        <taxon>Bacteria</taxon>
        <taxon>Bacillati</taxon>
        <taxon>Actinomycetota</taxon>
        <taxon>Actinomycetes</taxon>
        <taxon>Mycobacteriales</taxon>
        <taxon>Gordoniaceae</taxon>
        <taxon>Gordonia</taxon>
    </lineage>
</organism>
<evidence type="ECO:0000256" key="2">
    <source>
        <dbReference type="SAM" id="Phobius"/>
    </source>
</evidence>
<keyword evidence="2" id="KW-1133">Transmembrane helix</keyword>
<dbReference type="RefSeq" id="WP_007319466.1">
    <property type="nucleotide sequence ID" value="NZ_BAEH01000106.1"/>
</dbReference>
<evidence type="ECO:0000313" key="3">
    <source>
        <dbReference type="EMBL" id="GAB20131.1"/>
    </source>
</evidence>
<evidence type="ECO:0000256" key="1">
    <source>
        <dbReference type="SAM" id="MobiDB-lite"/>
    </source>
</evidence>
<dbReference type="Proteomes" id="UP000035034">
    <property type="component" value="Unassembled WGS sequence"/>
</dbReference>
<keyword evidence="2" id="KW-0812">Transmembrane</keyword>
<feature type="transmembrane region" description="Helical" evidence="2">
    <location>
        <begin position="20"/>
        <end position="38"/>
    </location>
</feature>
<reference evidence="3 4" key="1">
    <citation type="submission" date="2011-12" db="EMBL/GenBank/DDBJ databases">
        <title>Whole genome shotgun sequence of Gordonia effusa NBRC 100432.</title>
        <authorList>
            <person name="Yoshida I."/>
            <person name="Takarada H."/>
            <person name="Hosoyama A."/>
            <person name="Tsuchikane K."/>
            <person name="Katsumata H."/>
            <person name="Yamazaki S."/>
            <person name="Fujita N."/>
        </authorList>
    </citation>
    <scope>NUCLEOTIDE SEQUENCE [LARGE SCALE GENOMIC DNA]</scope>
    <source>
        <strain evidence="3 4">NBRC 100432</strain>
    </source>
</reference>
<name>H0R4Y0_9ACTN</name>
<feature type="region of interest" description="Disordered" evidence="1">
    <location>
        <begin position="52"/>
        <end position="80"/>
    </location>
</feature>
<keyword evidence="4" id="KW-1185">Reference proteome</keyword>
<protein>
    <submittedName>
        <fullName evidence="3">Uncharacterized protein</fullName>
    </submittedName>
</protein>
<proteinExistence type="predicted"/>
<comment type="caution">
    <text evidence="3">The sequence shown here is derived from an EMBL/GenBank/DDBJ whole genome shotgun (WGS) entry which is preliminary data.</text>
</comment>
<dbReference type="AlphaFoldDB" id="H0R4Y0"/>
<sequence>MEFPRPETEQNGGRSSVVRAAVALLVVVGLGMSLVWWFSANRGSPPPVIVVAGESTSKAPPSSKKRPKPSSSAAPAVTIPPVPAPLPEGAGYTAAPLSERPDMYTMHGGSNYGWWADQNAQCDQWDQGMIVGRTPEIKYSVCKAKGGGAYFKGLILVDATPIRASGAAGGTDFAGSGGGVSVVLTKSKLTLVRGGVKSVYTVVQRWVAPR</sequence>
<evidence type="ECO:0000313" key="4">
    <source>
        <dbReference type="Proteomes" id="UP000035034"/>
    </source>
</evidence>